<dbReference type="InterPro" id="IPR052194">
    <property type="entry name" value="MESH1"/>
</dbReference>
<dbReference type="Gene3D" id="1.10.3210.10">
    <property type="entry name" value="Hypothetical protein af1432"/>
    <property type="match status" value="1"/>
</dbReference>
<dbReference type="EMBL" id="JARLKZ010000001">
    <property type="protein sequence ID" value="MEC0238348.1"/>
    <property type="molecule type" value="Genomic_DNA"/>
</dbReference>
<dbReference type="Pfam" id="PF13328">
    <property type="entry name" value="HD_4"/>
    <property type="match status" value="1"/>
</dbReference>
<dbReference type="RefSeq" id="WP_326084816.1">
    <property type="nucleotide sequence ID" value="NZ_JARLKZ010000001.1"/>
</dbReference>
<feature type="domain" description="HD/PDEase" evidence="1">
    <location>
        <begin position="23"/>
        <end position="130"/>
    </location>
</feature>
<sequence length="300" mass="35114">MTNIDSAIEFAAYAHRDQVRKGSDIPYISHPYGVAMILLQAKCKEEVIIAALLHDTLEDTDTTEEDIRIRFGDEVLRLVQGASEPDKSASWEARKQHTLDFLKDADLPLRQLSCADKLHNLRSTRRDFEAHGDAVWSRFKRGYEQQKWYYTSLVESLGYASRFPLLDSFQDEVERFFLQLELPEEIRSVRRDKKLYDLVFQNLYAELDRTEPPMGQAITLEDWMRVVYAWSRGYREGQGDSLEQKLEILGYLRSREIDFEINSEGTDMILSVCAALKEKFRLYPHEVYHHLHRNMKKGVL</sequence>
<reference evidence="2 3" key="1">
    <citation type="submission" date="2023-03" db="EMBL/GenBank/DDBJ databases">
        <title>Bacillus Genome Sequencing.</title>
        <authorList>
            <person name="Dunlap C."/>
        </authorList>
    </citation>
    <scope>NUCLEOTIDE SEQUENCE [LARGE SCALE GENOMIC DNA]</scope>
    <source>
        <strain evidence="2 3">BD-525</strain>
    </source>
</reference>
<evidence type="ECO:0000259" key="1">
    <source>
        <dbReference type="SMART" id="SM00471"/>
    </source>
</evidence>
<comment type="caution">
    <text evidence="2">The sequence shown here is derived from an EMBL/GenBank/DDBJ whole genome shotgun (WGS) entry which is preliminary data.</text>
</comment>
<accession>A0ABU6GFV9</accession>
<evidence type="ECO:0000313" key="3">
    <source>
        <dbReference type="Proteomes" id="UP001344632"/>
    </source>
</evidence>
<dbReference type="InterPro" id="IPR003607">
    <property type="entry name" value="HD/PDEase_dom"/>
</dbReference>
<protein>
    <submittedName>
        <fullName evidence="2">HD domain-containing protein</fullName>
    </submittedName>
</protein>
<keyword evidence="3" id="KW-1185">Reference proteome</keyword>
<dbReference type="Proteomes" id="UP001344632">
    <property type="component" value="Unassembled WGS sequence"/>
</dbReference>
<evidence type="ECO:0000313" key="2">
    <source>
        <dbReference type="EMBL" id="MEC0238348.1"/>
    </source>
</evidence>
<dbReference type="PANTHER" id="PTHR46246">
    <property type="entry name" value="GUANOSINE-3',5'-BIS(DIPHOSPHATE) 3'-PYROPHOSPHOHYDROLASE MESH1"/>
    <property type="match status" value="1"/>
</dbReference>
<dbReference type="PANTHER" id="PTHR46246:SF1">
    <property type="entry name" value="GUANOSINE-3',5'-BIS(DIPHOSPHATE) 3'-PYROPHOSPHOHYDROLASE MESH1"/>
    <property type="match status" value="1"/>
</dbReference>
<dbReference type="SMART" id="SM00471">
    <property type="entry name" value="HDc"/>
    <property type="match status" value="1"/>
</dbReference>
<name>A0ABU6GFV9_9BACL</name>
<gene>
    <name evidence="2" type="ORF">P4H66_00490</name>
</gene>
<dbReference type="SUPFAM" id="SSF109604">
    <property type="entry name" value="HD-domain/PDEase-like"/>
    <property type="match status" value="1"/>
</dbReference>
<proteinExistence type="predicted"/>
<organism evidence="2 3">
    <name type="scientific">Paenibacillus dokdonensis</name>
    <dbReference type="NCBI Taxonomy" id="2567944"/>
    <lineage>
        <taxon>Bacteria</taxon>
        <taxon>Bacillati</taxon>
        <taxon>Bacillota</taxon>
        <taxon>Bacilli</taxon>
        <taxon>Bacillales</taxon>
        <taxon>Paenibacillaceae</taxon>
        <taxon>Paenibacillus</taxon>
    </lineage>
</organism>